<keyword evidence="11" id="KW-1207">Sterol metabolism</keyword>
<keyword evidence="10" id="KW-0472">Membrane</keyword>
<dbReference type="EMBL" id="CVMT01000003">
    <property type="protein sequence ID" value="CRG86898.1"/>
    <property type="molecule type" value="Genomic_DNA"/>
</dbReference>
<evidence type="ECO:0000256" key="11">
    <source>
        <dbReference type="ARBA" id="ARBA00023166"/>
    </source>
</evidence>
<keyword evidence="14" id="KW-1185">Reference proteome</keyword>
<evidence type="ECO:0008006" key="15">
    <source>
        <dbReference type="Google" id="ProtNLM"/>
    </source>
</evidence>
<proteinExistence type="inferred from homology"/>
<keyword evidence="9" id="KW-0443">Lipid metabolism</keyword>
<dbReference type="GO" id="GO:0005789">
    <property type="term" value="C:endoplasmic reticulum membrane"/>
    <property type="evidence" value="ECO:0007669"/>
    <property type="project" value="UniProtKB-SubCell"/>
</dbReference>
<evidence type="ECO:0000256" key="6">
    <source>
        <dbReference type="ARBA" id="ARBA00022955"/>
    </source>
</evidence>
<accession>A0A0U1LU18</accession>
<sequence>MFSPASIACANPCLSVCLQVSVISSLNSVQSYISANYHQALYVGSPATKNESPSTPLASRTFGTWTLLSSVVRVYAAYNIQNPVAYDLALWTYGIALAHFVSEWAVYGSAQFKGRFVMPLLFASSAVAWMWTQRSWYLQ</sequence>
<dbReference type="GO" id="GO:0030674">
    <property type="term" value="F:protein-macromolecule adaptor activity"/>
    <property type="evidence" value="ECO:0007669"/>
    <property type="project" value="TreeGrafter"/>
</dbReference>
<evidence type="ECO:0000256" key="1">
    <source>
        <dbReference type="ARBA" id="ARBA00004477"/>
    </source>
</evidence>
<protein>
    <recommendedName>
        <fullName evidence="15">Ergosterol biosynthetic protein 28</fullName>
    </recommendedName>
</protein>
<evidence type="ECO:0000256" key="12">
    <source>
        <dbReference type="ARBA" id="ARBA00023221"/>
    </source>
</evidence>
<dbReference type="OMA" id="TTMTEIH"/>
<keyword evidence="5" id="KW-0256">Endoplasmic reticulum</keyword>
<evidence type="ECO:0000313" key="13">
    <source>
        <dbReference type="EMBL" id="CRG86898.1"/>
    </source>
</evidence>
<dbReference type="Proteomes" id="UP000054383">
    <property type="component" value="Unassembled WGS sequence"/>
</dbReference>
<comment type="subcellular location">
    <subcellularLocation>
        <location evidence="1">Endoplasmic reticulum membrane</location>
        <topology evidence="1">Multi-pass membrane protein</topology>
    </subcellularLocation>
</comment>
<evidence type="ECO:0000256" key="3">
    <source>
        <dbReference type="ARBA" id="ARBA00022516"/>
    </source>
</evidence>
<evidence type="ECO:0000256" key="10">
    <source>
        <dbReference type="ARBA" id="ARBA00023136"/>
    </source>
</evidence>
<evidence type="ECO:0000256" key="4">
    <source>
        <dbReference type="ARBA" id="ARBA00022692"/>
    </source>
</evidence>
<evidence type="ECO:0000256" key="8">
    <source>
        <dbReference type="ARBA" id="ARBA00023011"/>
    </source>
</evidence>
<name>A0A0U1LU18_TALIS</name>
<dbReference type="PANTHER" id="PTHR15451:SF19">
    <property type="entry name" value="ERGOSTEROL BIOSYNTHETIC PROTEIN 28 HOMOLOG"/>
    <property type="match status" value="1"/>
</dbReference>
<gene>
    <name evidence="13" type="ORF">PISL3812_03911</name>
</gene>
<keyword evidence="7" id="KW-1133">Transmembrane helix</keyword>
<evidence type="ECO:0000256" key="7">
    <source>
        <dbReference type="ARBA" id="ARBA00022989"/>
    </source>
</evidence>
<keyword evidence="12" id="KW-0753">Steroid metabolism</keyword>
<dbReference type="OrthoDB" id="6485510at2759"/>
<keyword evidence="3" id="KW-0444">Lipid biosynthesis</keyword>
<dbReference type="AlphaFoldDB" id="A0A0U1LU18"/>
<comment type="similarity">
    <text evidence="2">Belongs to the ERG28 family.</text>
</comment>
<evidence type="ECO:0000256" key="5">
    <source>
        <dbReference type="ARBA" id="ARBA00022824"/>
    </source>
</evidence>
<keyword evidence="8" id="KW-0756">Sterol biosynthesis</keyword>
<keyword evidence="6" id="KW-0752">Steroid biosynthesis</keyword>
<evidence type="ECO:0000256" key="9">
    <source>
        <dbReference type="ARBA" id="ARBA00023098"/>
    </source>
</evidence>
<dbReference type="GO" id="GO:0016126">
    <property type="term" value="P:sterol biosynthetic process"/>
    <property type="evidence" value="ECO:0007669"/>
    <property type="project" value="UniProtKB-KW"/>
</dbReference>
<dbReference type="Pfam" id="PF03694">
    <property type="entry name" value="Erg28"/>
    <property type="match status" value="1"/>
</dbReference>
<dbReference type="InterPro" id="IPR005352">
    <property type="entry name" value="Erg28"/>
</dbReference>
<reference evidence="13 14" key="1">
    <citation type="submission" date="2015-04" db="EMBL/GenBank/DDBJ databases">
        <authorList>
            <person name="Syromyatnikov M.Y."/>
            <person name="Popov V.N."/>
        </authorList>
    </citation>
    <scope>NUCLEOTIDE SEQUENCE [LARGE SCALE GENOMIC DNA]</scope>
    <source>
        <strain evidence="13">WF-38-12</strain>
    </source>
</reference>
<dbReference type="STRING" id="28573.A0A0U1LU18"/>
<evidence type="ECO:0000256" key="2">
    <source>
        <dbReference type="ARBA" id="ARBA00005377"/>
    </source>
</evidence>
<keyword evidence="4" id="KW-0812">Transmembrane</keyword>
<evidence type="ECO:0000313" key="14">
    <source>
        <dbReference type="Proteomes" id="UP000054383"/>
    </source>
</evidence>
<organism evidence="13 14">
    <name type="scientific">Talaromyces islandicus</name>
    <name type="common">Penicillium islandicum</name>
    <dbReference type="NCBI Taxonomy" id="28573"/>
    <lineage>
        <taxon>Eukaryota</taxon>
        <taxon>Fungi</taxon>
        <taxon>Dikarya</taxon>
        <taxon>Ascomycota</taxon>
        <taxon>Pezizomycotina</taxon>
        <taxon>Eurotiomycetes</taxon>
        <taxon>Eurotiomycetidae</taxon>
        <taxon>Eurotiales</taxon>
        <taxon>Trichocomaceae</taxon>
        <taxon>Talaromyces</taxon>
        <taxon>Talaromyces sect. Islandici</taxon>
    </lineage>
</organism>
<dbReference type="PANTHER" id="PTHR15451">
    <property type="entry name" value="ERGOSTEROL BIOSYNTHETIC PROTEIN 28-RELATED"/>
    <property type="match status" value="1"/>
</dbReference>